<dbReference type="WBParaSite" id="GPUH_0001805401-mRNA-1">
    <property type="protein sequence ID" value="GPUH_0001805401-mRNA-1"/>
    <property type="gene ID" value="GPUH_0001805401"/>
</dbReference>
<evidence type="ECO:0000313" key="4">
    <source>
        <dbReference type="WBParaSite" id="GPUH_0001805401-mRNA-1"/>
    </source>
</evidence>
<reference evidence="4" key="1">
    <citation type="submission" date="2016-06" db="UniProtKB">
        <authorList>
            <consortium name="WormBaseParasite"/>
        </authorList>
    </citation>
    <scope>IDENTIFICATION</scope>
</reference>
<dbReference type="AlphaFoldDB" id="A0A183EAN8"/>
<feature type="compositionally biased region" description="Basic residues" evidence="1">
    <location>
        <begin position="1"/>
        <end position="10"/>
    </location>
</feature>
<evidence type="ECO:0000313" key="2">
    <source>
        <dbReference type="EMBL" id="VDN30917.1"/>
    </source>
</evidence>
<name>A0A183EAN8_9BILA</name>
<evidence type="ECO:0000313" key="3">
    <source>
        <dbReference type="Proteomes" id="UP000271098"/>
    </source>
</evidence>
<sequence>MAKQKKRKVAARPQPQRHSQRQRTVNSRLGTPPKFLQDMMKNHPTSQSKKRSLVAGADDDIGTHSAHFTRSCSVLGYQ</sequence>
<feature type="region of interest" description="Disordered" evidence="1">
    <location>
        <begin position="1"/>
        <end position="53"/>
    </location>
</feature>
<proteinExistence type="predicted"/>
<reference evidence="2 3" key="2">
    <citation type="submission" date="2018-11" db="EMBL/GenBank/DDBJ databases">
        <authorList>
            <consortium name="Pathogen Informatics"/>
        </authorList>
    </citation>
    <scope>NUCLEOTIDE SEQUENCE [LARGE SCALE GENOMIC DNA]</scope>
</reference>
<dbReference type="EMBL" id="UYRT01086089">
    <property type="protein sequence ID" value="VDN30917.1"/>
    <property type="molecule type" value="Genomic_DNA"/>
</dbReference>
<evidence type="ECO:0000256" key="1">
    <source>
        <dbReference type="SAM" id="MobiDB-lite"/>
    </source>
</evidence>
<keyword evidence="3" id="KW-1185">Reference proteome</keyword>
<dbReference type="Proteomes" id="UP000271098">
    <property type="component" value="Unassembled WGS sequence"/>
</dbReference>
<organism evidence="4">
    <name type="scientific">Gongylonema pulchrum</name>
    <dbReference type="NCBI Taxonomy" id="637853"/>
    <lineage>
        <taxon>Eukaryota</taxon>
        <taxon>Metazoa</taxon>
        <taxon>Ecdysozoa</taxon>
        <taxon>Nematoda</taxon>
        <taxon>Chromadorea</taxon>
        <taxon>Rhabditida</taxon>
        <taxon>Spirurina</taxon>
        <taxon>Spiruromorpha</taxon>
        <taxon>Spiruroidea</taxon>
        <taxon>Gongylonematidae</taxon>
        <taxon>Gongylonema</taxon>
    </lineage>
</organism>
<accession>A0A183EAN8</accession>
<gene>
    <name evidence="2" type="ORF">GPUH_LOCUS18029</name>
</gene>
<protein>
    <submittedName>
        <fullName evidence="4">Capsid protein</fullName>
    </submittedName>
</protein>